<name>A0ABW4EWH3_9PSEU</name>
<keyword evidence="1" id="KW-1133">Transmembrane helix</keyword>
<keyword evidence="1" id="KW-0812">Transmembrane</keyword>
<feature type="transmembrane region" description="Helical" evidence="1">
    <location>
        <begin position="16"/>
        <end position="34"/>
    </location>
</feature>
<evidence type="ECO:0000313" key="2">
    <source>
        <dbReference type="EMBL" id="MFD1519889.1"/>
    </source>
</evidence>
<comment type="caution">
    <text evidence="2">The sequence shown here is derived from an EMBL/GenBank/DDBJ whole genome shotgun (WGS) entry which is preliminary data.</text>
</comment>
<reference evidence="3" key="1">
    <citation type="journal article" date="2019" name="Int. J. Syst. Evol. Microbiol.">
        <title>The Global Catalogue of Microorganisms (GCM) 10K type strain sequencing project: providing services to taxonomists for standard genome sequencing and annotation.</title>
        <authorList>
            <consortium name="The Broad Institute Genomics Platform"/>
            <consortium name="The Broad Institute Genome Sequencing Center for Infectious Disease"/>
            <person name="Wu L."/>
            <person name="Ma J."/>
        </authorList>
    </citation>
    <scope>NUCLEOTIDE SEQUENCE [LARGE SCALE GENOMIC DNA]</scope>
    <source>
        <strain evidence="3">CCM 7043</strain>
    </source>
</reference>
<accession>A0ABW4EWH3</accession>
<keyword evidence="3" id="KW-1185">Reference proteome</keyword>
<feature type="transmembrane region" description="Helical" evidence="1">
    <location>
        <begin position="78"/>
        <end position="102"/>
    </location>
</feature>
<organism evidence="2 3">
    <name type="scientific">Pseudonocardia yunnanensis</name>
    <dbReference type="NCBI Taxonomy" id="58107"/>
    <lineage>
        <taxon>Bacteria</taxon>
        <taxon>Bacillati</taxon>
        <taxon>Actinomycetota</taxon>
        <taxon>Actinomycetes</taxon>
        <taxon>Pseudonocardiales</taxon>
        <taxon>Pseudonocardiaceae</taxon>
        <taxon>Pseudonocardia</taxon>
    </lineage>
</organism>
<keyword evidence="1" id="KW-0472">Membrane</keyword>
<protein>
    <submittedName>
        <fullName evidence="2">Uncharacterized protein</fullName>
    </submittedName>
</protein>
<dbReference type="RefSeq" id="WP_344723528.1">
    <property type="nucleotide sequence ID" value="NZ_BAAAUS010000020.1"/>
</dbReference>
<dbReference type="EMBL" id="JBHUCO010000021">
    <property type="protein sequence ID" value="MFD1519889.1"/>
    <property type="molecule type" value="Genomic_DNA"/>
</dbReference>
<feature type="transmembrane region" description="Helical" evidence="1">
    <location>
        <begin position="46"/>
        <end position="72"/>
    </location>
</feature>
<evidence type="ECO:0000313" key="3">
    <source>
        <dbReference type="Proteomes" id="UP001597114"/>
    </source>
</evidence>
<proteinExistence type="predicted"/>
<sequence length="109" mass="11868">MVLVFGQLDGESPWRFLWALFPVLPAVWVVRAVVRHLHRIDEFQRLLTFQALSVGFLVAMVVAVTGGFLGFAGLEPPFPLATGCWVVYGAGMLGWAVAGGVLTQRAGRQ</sequence>
<gene>
    <name evidence="2" type="ORF">ACFSJD_20505</name>
</gene>
<dbReference type="Proteomes" id="UP001597114">
    <property type="component" value="Unassembled WGS sequence"/>
</dbReference>
<evidence type="ECO:0000256" key="1">
    <source>
        <dbReference type="SAM" id="Phobius"/>
    </source>
</evidence>